<dbReference type="InterPro" id="IPR045628">
    <property type="entry name" value="Lhr_WH_dom"/>
</dbReference>
<gene>
    <name evidence="12" type="ORF">AAM4_0600</name>
</gene>
<dbReference type="EC" id="3.6.4.13" evidence="12"/>
<dbReference type="GO" id="GO:0005524">
    <property type="term" value="F:ATP binding"/>
    <property type="evidence" value="ECO:0007669"/>
    <property type="project" value="UniProtKB-KW"/>
</dbReference>
<dbReference type="Pfam" id="PF00270">
    <property type="entry name" value="DEAD"/>
    <property type="match status" value="1"/>
</dbReference>
<proteinExistence type="predicted"/>
<protein>
    <submittedName>
        <fullName evidence="12">DEAD/DEAH box helicase</fullName>
        <ecNumber evidence="12">3.6.4.13</ecNumber>
    </submittedName>
</protein>
<dbReference type="CDD" id="cd17922">
    <property type="entry name" value="DEXHc_LHR-like"/>
    <property type="match status" value="1"/>
</dbReference>
<evidence type="ECO:0000256" key="4">
    <source>
        <dbReference type="ARBA" id="ARBA00022806"/>
    </source>
</evidence>
<feature type="region of interest" description="Disordered" evidence="9">
    <location>
        <begin position="288"/>
        <end position="341"/>
    </location>
</feature>
<dbReference type="GO" id="GO:0006281">
    <property type="term" value="P:DNA repair"/>
    <property type="evidence" value="ECO:0007669"/>
    <property type="project" value="UniProtKB-KW"/>
</dbReference>
<feature type="compositionally biased region" description="Gly residues" evidence="9">
    <location>
        <begin position="1146"/>
        <end position="1157"/>
    </location>
</feature>
<dbReference type="Pfam" id="PF08494">
    <property type="entry name" value="DEAD_assoc"/>
    <property type="match status" value="1"/>
</dbReference>
<keyword evidence="1" id="KW-0547">Nucleotide-binding</keyword>
<dbReference type="GO" id="GO:0016887">
    <property type="term" value="F:ATP hydrolysis activity"/>
    <property type="evidence" value="ECO:0007669"/>
    <property type="project" value="TreeGrafter"/>
</dbReference>
<evidence type="ECO:0000256" key="2">
    <source>
        <dbReference type="ARBA" id="ARBA00022763"/>
    </source>
</evidence>
<evidence type="ECO:0000259" key="11">
    <source>
        <dbReference type="PROSITE" id="PS51194"/>
    </source>
</evidence>
<dbReference type="InterPro" id="IPR014001">
    <property type="entry name" value="Helicase_ATP-bd"/>
</dbReference>
<reference evidence="12" key="1">
    <citation type="submission" date="2014-07" db="EMBL/GenBank/DDBJ databases">
        <authorList>
            <person name="Zhang J.E."/>
            <person name="Yang H."/>
            <person name="Guo J."/>
            <person name="Deng Z."/>
            <person name="Luo H."/>
            <person name="Luo M."/>
            <person name="Zhao B."/>
        </authorList>
    </citation>
    <scope>NUCLEOTIDE SEQUENCE</scope>
    <source>
        <strain evidence="12">AM4</strain>
    </source>
</reference>
<evidence type="ECO:0000256" key="8">
    <source>
        <dbReference type="ARBA" id="ARBA00023235"/>
    </source>
</evidence>
<dbReference type="InterPro" id="IPR055368">
    <property type="entry name" value="WH3_Lhr"/>
</dbReference>
<evidence type="ECO:0000256" key="9">
    <source>
        <dbReference type="SAM" id="MobiDB-lite"/>
    </source>
</evidence>
<keyword evidence="6" id="KW-0238">DNA-binding</keyword>
<dbReference type="PANTHER" id="PTHR47962:SF5">
    <property type="entry name" value="ATP-DEPENDENT HELICASE LHR-RELATED"/>
    <property type="match status" value="1"/>
</dbReference>
<dbReference type="Pfam" id="PF00271">
    <property type="entry name" value="Helicase_C"/>
    <property type="match status" value="1"/>
</dbReference>
<dbReference type="Pfam" id="PF23234">
    <property type="entry name" value="WHD_4th_Lhr"/>
    <property type="match status" value="1"/>
</dbReference>
<evidence type="ECO:0000256" key="6">
    <source>
        <dbReference type="ARBA" id="ARBA00023125"/>
    </source>
</evidence>
<dbReference type="InterPro" id="IPR027417">
    <property type="entry name" value="P-loop_NTPase"/>
</dbReference>
<evidence type="ECO:0000256" key="1">
    <source>
        <dbReference type="ARBA" id="ARBA00022741"/>
    </source>
</evidence>
<keyword evidence="4 12" id="KW-0347">Helicase</keyword>
<feature type="compositionally biased region" description="Gly residues" evidence="9">
    <location>
        <begin position="296"/>
        <end position="317"/>
    </location>
</feature>
<evidence type="ECO:0000256" key="5">
    <source>
        <dbReference type="ARBA" id="ARBA00022840"/>
    </source>
</evidence>
<evidence type="ECO:0000256" key="3">
    <source>
        <dbReference type="ARBA" id="ARBA00022801"/>
    </source>
</evidence>
<feature type="domain" description="Helicase C-terminal" evidence="11">
    <location>
        <begin position="378"/>
        <end position="611"/>
    </location>
</feature>
<dbReference type="Pfam" id="PF19306">
    <property type="entry name" value="WHD_Lhr"/>
    <property type="match status" value="1"/>
</dbReference>
<dbReference type="SMART" id="SM00487">
    <property type="entry name" value="DEXDc"/>
    <property type="match status" value="1"/>
</dbReference>
<name>A0A1L7R9H7_9ACTO</name>
<keyword evidence="8" id="KW-0413">Isomerase</keyword>
<dbReference type="Pfam" id="PF23236">
    <property type="entry name" value="WHD_2nd_Lhr"/>
    <property type="match status" value="2"/>
</dbReference>
<keyword evidence="2" id="KW-0227">DNA damage</keyword>
<keyword evidence="5" id="KW-0067">ATP-binding</keyword>
<feature type="compositionally biased region" description="Basic residues" evidence="9">
    <location>
        <begin position="1525"/>
        <end position="1536"/>
    </location>
</feature>
<sequence>MSEAAPILAPMPPTLPAAFTAATRAWFDAAFPTGPTPVQRRAWEAIGRGENALVIAPTGSGKTLAAFLSAIDRLSRPVAQVDQGGEPAPGDAAPADRRRARQPRGRGVRVLYISPLKALGADVERNLRRPLAGITAAAAELGVPAAPLAVGMRTGDTTPAERRRLRTSPPDILITTPESLYLMLTSAVRETLRTVETVIVDEIHSFAGQKRGTHLALSLERLDDLLPRPAQRIGLSATVRPPEEIARFLGGPHPVGIIADDDAHATPDVTVAVPVTDMARVPATLDRHERALRGAPGRGGPDGGTGIGRGPGGGVRAGGTRPDGPTGAAGGRSSRQAWRSDRALRAAMAGEIAGTGGSADAGAPARMTASIWPHIEHALLQQVLTHRTTLIFVNSRGVCERLTAHLNEAYAAHLAERGAASAPAAARAGDRAAAAGPQAAEDPAAMEDAAAEGAATAYRVTAEDLVDPPPSIPEPVRHHESWEMGASQHTQPLPADAPVIAKAHHGSVSKEQRRLVEEELKSGELRCVVATASLELGIDMGSIDLVLQVAPPPSVAAGLQRVGRAEHRVGGRPRGVIYPIERTQLVDAAVVAEGMRAGSIEHTALVSNALDVLAQQTVAAVAVEDRTADDWYTTVTRAAPYRDLPRTAFDSVLELLAGGYASADLSDFSPRIIWDRSTGALTARPNAQRLAVAASGTIPDRGMFPVMLPEGDAAAGRRRVGELDEEMVNESSVGDVITLGTASWRIREIGADRVVVDPAPGRSARLPFWRGEGAGRPAATGAAKGAFLRHAAAALGDGGFGDPPQPELTDRLRRAGMDAGAQANLVALLREQRAATGVVPSDTDLVLERCRDEADNWRLILHSPLGRRVHEPWAMAIKERTRRMLGIDPQIVTGDDGILLQTPPTEQPPGAELFVFDAAELEQLVRTRVDQTAVFAARFRECAARALLMPSARPGRRTPLWLQRLKAGQLQEASRRFPSFPVAVEAARECLQDVWDLPALRALMERLAAGRARVVEAVTQVPSPFAGPLLFGYTGTFLYQYDLPHAERRAQLLSLDPDAVAELVGDGGIADLLDKDVMAQVESELQHLASGRRAWADAEGLADLLRELGPLSVGELAARCRGDDGESAVRGQAETAAAGEDADAGGVVGDTAGGAAGGDETAADVGDGAPKGVRVGLTALERARRAFPVRVGGRECWARAEDAAALRDALGVQVPDWAVRPAVTTSTAPVEPAAGQAESDVESPAVGVAGILGAPAVAAEASAPRGALADLVLRHARTHAEVTAEAVAGAFGLGVSVAADTLKALADEGALMRLSGGAQVRWMAPEVFTRVRNRSLAKARAAVEPVPPAALQRLVLERAGITARAEAADAASAAAGSPGAQGSPGSPGAAGRRCAFGVGVAPGLGVEALAEAIAALEGVWLPAGLWESVVFPARVADYRPTMLDDLIGSGDVIWVCRTQDGVTVGEIAFFPSDSPLAPVAGAPVGAGEYDAEEQWALVGSGQLTADSFAPVRALLQPRPPAAPPRRVRSRRTRRYGGYRTGYLTERTRPAGSAGAAQSTPPASGSLPPPDALRPSSASTAGGLSAAGGSPTAAHNPALAAALATASWRRLAPPQVTAEEQAVADVESLLDRYGIVSRDVALAAGIPGGIAPLLPVLRRMEDTGVVLRGAFVTGLGPSQLAGRETVDRLRALAGRDGGTDGVAAGTPTAAQFTPSDEPAAGRAPEQSSASCPESVVVLDLKDPACLMGGVVPWPEPVLPPELAARAADVADGELPRPAARQGARVVLIGGRPVLHAAERLRALTCYTTEGAELERALAAVVAAETRDVLRQATRSGKRVVEVLNGVSALDPVVGRLLETAGLVRDPRGMRLHIDPYRR</sequence>
<dbReference type="InterPro" id="IPR055369">
    <property type="entry name" value="WH2_Lhr"/>
</dbReference>
<dbReference type="Gene3D" id="3.40.50.300">
    <property type="entry name" value="P-loop containing nucleotide triphosphate hydrolases"/>
    <property type="match status" value="2"/>
</dbReference>
<dbReference type="Pfam" id="PF23235">
    <property type="entry name" value="WHD_3rd_Lhr"/>
    <property type="match status" value="1"/>
</dbReference>
<dbReference type="InterPro" id="IPR055367">
    <property type="entry name" value="WH4_Lhr"/>
</dbReference>
<feature type="region of interest" description="Disordered" evidence="9">
    <location>
        <begin position="1514"/>
        <end position="1592"/>
    </location>
</feature>
<accession>A0A1L7R9H7</accession>
<organism evidence="12">
    <name type="scientific">Actinomyces succiniciruminis</name>
    <dbReference type="NCBI Taxonomy" id="1522002"/>
    <lineage>
        <taxon>Bacteria</taxon>
        <taxon>Bacillati</taxon>
        <taxon>Actinomycetota</taxon>
        <taxon>Actinomycetes</taxon>
        <taxon>Actinomycetales</taxon>
        <taxon>Actinomycetaceae</taxon>
        <taxon>Actinomyces</taxon>
    </lineage>
</organism>
<dbReference type="PANTHER" id="PTHR47962">
    <property type="entry name" value="ATP-DEPENDENT HELICASE LHR-RELATED-RELATED"/>
    <property type="match status" value="1"/>
</dbReference>
<keyword evidence="3 12" id="KW-0378">Hydrolase</keyword>
<feature type="region of interest" description="Disordered" evidence="9">
    <location>
        <begin position="1123"/>
        <end position="1170"/>
    </location>
</feature>
<feature type="region of interest" description="Disordered" evidence="9">
    <location>
        <begin position="78"/>
        <end position="104"/>
    </location>
</feature>
<dbReference type="PROSITE" id="PS51194">
    <property type="entry name" value="HELICASE_CTER"/>
    <property type="match status" value="1"/>
</dbReference>
<feature type="region of interest" description="Disordered" evidence="9">
    <location>
        <begin position="432"/>
        <end position="452"/>
    </location>
</feature>
<feature type="region of interest" description="Disordered" evidence="9">
    <location>
        <begin position="1693"/>
        <end position="1727"/>
    </location>
</feature>
<feature type="compositionally biased region" description="Low complexity" evidence="9">
    <location>
        <begin position="1158"/>
        <end position="1168"/>
    </location>
</feature>
<dbReference type="InterPro" id="IPR052511">
    <property type="entry name" value="ATP-dep_Helicase"/>
</dbReference>
<evidence type="ECO:0000259" key="10">
    <source>
        <dbReference type="PROSITE" id="PS51192"/>
    </source>
</evidence>
<feature type="domain" description="Helicase ATP-binding" evidence="10">
    <location>
        <begin position="43"/>
        <end position="257"/>
    </location>
</feature>
<dbReference type="PROSITE" id="PS51192">
    <property type="entry name" value="HELICASE_ATP_BIND_1"/>
    <property type="match status" value="1"/>
</dbReference>
<feature type="compositionally biased region" description="Low complexity" evidence="9">
    <location>
        <begin position="1574"/>
        <end position="1592"/>
    </location>
</feature>
<evidence type="ECO:0000256" key="7">
    <source>
        <dbReference type="ARBA" id="ARBA00023204"/>
    </source>
</evidence>
<dbReference type="GO" id="GO:0003677">
    <property type="term" value="F:DNA binding"/>
    <property type="evidence" value="ECO:0007669"/>
    <property type="project" value="UniProtKB-KW"/>
</dbReference>
<dbReference type="InterPro" id="IPR011545">
    <property type="entry name" value="DEAD/DEAH_box_helicase_dom"/>
</dbReference>
<keyword evidence="7" id="KW-0234">DNA repair</keyword>
<feature type="compositionally biased region" description="Low complexity" evidence="9">
    <location>
        <begin position="83"/>
        <end position="93"/>
    </location>
</feature>
<dbReference type="GO" id="GO:0003724">
    <property type="term" value="F:RNA helicase activity"/>
    <property type="evidence" value="ECO:0007669"/>
    <property type="project" value="UniProtKB-EC"/>
</dbReference>
<dbReference type="InterPro" id="IPR013701">
    <property type="entry name" value="Lhr-like_DEAD/DEAH_assoc"/>
</dbReference>
<evidence type="ECO:0000313" key="12">
    <source>
        <dbReference type="EMBL" id="CED90495.1"/>
    </source>
</evidence>
<dbReference type="SUPFAM" id="SSF52540">
    <property type="entry name" value="P-loop containing nucleoside triphosphate hydrolases"/>
    <property type="match status" value="1"/>
</dbReference>
<dbReference type="InterPro" id="IPR001650">
    <property type="entry name" value="Helicase_C-like"/>
</dbReference>
<dbReference type="SMART" id="SM00490">
    <property type="entry name" value="HELICc"/>
    <property type="match status" value="1"/>
</dbReference>
<dbReference type="EMBL" id="LK995473">
    <property type="protein sequence ID" value="CED90495.1"/>
    <property type="molecule type" value="Genomic_DNA"/>
</dbReference>